<comment type="caution">
    <text evidence="4">The sequence shown here is derived from an EMBL/GenBank/DDBJ whole genome shotgun (WGS) entry which is preliminary data.</text>
</comment>
<sequence length="328" mass="36198">MFDLISVGDSVVDTFIPLTDAKILNDGGEVVLALRYGDKIPVGPSTSLVAGNACNNAVGSSRLKLKTAIYTHVGNQSDDQDDFRIINKLKRERVDTRFITEDPGLPSNHHIVLDFKGERTILIYHQPWQYKLPDLEFSKWVYFTSLGPTFAQSNLIAELINYLERTNAKMLYNPGTFQIKLGVKKNARLLSLTEVFIVNKEEAKLILGFKDSEKMEVKKLLAGLLDLGPRRVIVTDGGEGSYGYEGGSFFHLGVFPAKLVEMTGSGDAYATGVLAGLFHGEGIKDAMRWGAANGAAVVEHIGPQVGLLTYDVMLEKLKENYKIVVREI</sequence>
<protein>
    <recommendedName>
        <fullName evidence="3">Carbohydrate kinase PfkB domain-containing protein</fullName>
    </recommendedName>
</protein>
<evidence type="ECO:0000256" key="1">
    <source>
        <dbReference type="ARBA" id="ARBA00022679"/>
    </source>
</evidence>
<evidence type="ECO:0000313" key="5">
    <source>
        <dbReference type="Proteomes" id="UP000178565"/>
    </source>
</evidence>
<keyword evidence="1" id="KW-0808">Transferase</keyword>
<dbReference type="EMBL" id="MFDM01000026">
    <property type="protein sequence ID" value="OGE42390.1"/>
    <property type="molecule type" value="Genomic_DNA"/>
</dbReference>
<dbReference type="Proteomes" id="UP000178565">
    <property type="component" value="Unassembled WGS sequence"/>
</dbReference>
<reference evidence="4 5" key="1">
    <citation type="journal article" date="2016" name="Nat. Commun.">
        <title>Thousands of microbial genomes shed light on interconnected biogeochemical processes in an aquifer system.</title>
        <authorList>
            <person name="Anantharaman K."/>
            <person name="Brown C.T."/>
            <person name="Hug L.A."/>
            <person name="Sharon I."/>
            <person name="Castelle C.J."/>
            <person name="Probst A.J."/>
            <person name="Thomas B.C."/>
            <person name="Singh A."/>
            <person name="Wilkins M.J."/>
            <person name="Karaoz U."/>
            <person name="Brodie E.L."/>
            <person name="Williams K.H."/>
            <person name="Hubbard S.S."/>
            <person name="Banfield J.F."/>
        </authorList>
    </citation>
    <scope>NUCLEOTIDE SEQUENCE [LARGE SCALE GENOMIC DNA]</scope>
</reference>
<dbReference type="PANTHER" id="PTHR10584:SF166">
    <property type="entry name" value="RIBOKINASE"/>
    <property type="match status" value="1"/>
</dbReference>
<feature type="domain" description="Carbohydrate kinase PfkB" evidence="3">
    <location>
        <begin position="47"/>
        <end position="305"/>
    </location>
</feature>
<dbReference type="InterPro" id="IPR029056">
    <property type="entry name" value="Ribokinase-like"/>
</dbReference>
<dbReference type="PANTHER" id="PTHR10584">
    <property type="entry name" value="SUGAR KINASE"/>
    <property type="match status" value="1"/>
</dbReference>
<dbReference type="Gene3D" id="3.40.1190.20">
    <property type="match status" value="1"/>
</dbReference>
<evidence type="ECO:0000313" key="4">
    <source>
        <dbReference type="EMBL" id="OGE42390.1"/>
    </source>
</evidence>
<accession>A0A1F5KNF3</accession>
<dbReference type="GO" id="GO:0016301">
    <property type="term" value="F:kinase activity"/>
    <property type="evidence" value="ECO:0007669"/>
    <property type="project" value="UniProtKB-KW"/>
</dbReference>
<dbReference type="SUPFAM" id="SSF53613">
    <property type="entry name" value="Ribokinase-like"/>
    <property type="match status" value="1"/>
</dbReference>
<keyword evidence="2" id="KW-0418">Kinase</keyword>
<dbReference type="STRING" id="1797785.A3B45_04255"/>
<organism evidence="4 5">
    <name type="scientific">Candidatus Daviesbacteria bacterium RIFCSPLOWO2_01_FULL_39_12</name>
    <dbReference type="NCBI Taxonomy" id="1797785"/>
    <lineage>
        <taxon>Bacteria</taxon>
        <taxon>Candidatus Daviesiibacteriota</taxon>
    </lineage>
</organism>
<dbReference type="InterPro" id="IPR011611">
    <property type="entry name" value="PfkB_dom"/>
</dbReference>
<evidence type="ECO:0000259" key="3">
    <source>
        <dbReference type="Pfam" id="PF00294"/>
    </source>
</evidence>
<dbReference type="AlphaFoldDB" id="A0A1F5KNF3"/>
<evidence type="ECO:0000256" key="2">
    <source>
        <dbReference type="ARBA" id="ARBA00022777"/>
    </source>
</evidence>
<proteinExistence type="predicted"/>
<dbReference type="Pfam" id="PF00294">
    <property type="entry name" value="PfkB"/>
    <property type="match status" value="1"/>
</dbReference>
<name>A0A1F5KNF3_9BACT</name>
<gene>
    <name evidence="4" type="ORF">A3B45_04255</name>
</gene>